<evidence type="ECO:0000256" key="2">
    <source>
        <dbReference type="ARBA" id="ARBA00008034"/>
    </source>
</evidence>
<gene>
    <name evidence="11" type="ORF">ACFQXB_04620</name>
</gene>
<dbReference type="InterPro" id="IPR037294">
    <property type="entry name" value="ABC_BtuC-like"/>
</dbReference>
<evidence type="ECO:0000256" key="8">
    <source>
        <dbReference type="RuleBase" id="RU003943"/>
    </source>
</evidence>
<evidence type="ECO:0000256" key="4">
    <source>
        <dbReference type="ARBA" id="ARBA00022475"/>
    </source>
</evidence>
<keyword evidence="12" id="KW-1185">Reference proteome</keyword>
<dbReference type="SUPFAM" id="SSF81345">
    <property type="entry name" value="ABC transporter involved in vitamin B12 uptake, BtuC"/>
    <property type="match status" value="1"/>
</dbReference>
<dbReference type="PANTHER" id="PTHR30477:SF3">
    <property type="entry name" value="METAL TRANSPORT SYSTEM MEMBRANE PROTEIN CT_069-RELATED"/>
    <property type="match status" value="1"/>
</dbReference>
<evidence type="ECO:0000256" key="7">
    <source>
        <dbReference type="ARBA" id="ARBA00023136"/>
    </source>
</evidence>
<dbReference type="Gene3D" id="1.10.3470.10">
    <property type="entry name" value="ABC transporter involved in vitamin B12 uptake, BtuC"/>
    <property type="match status" value="1"/>
</dbReference>
<evidence type="ECO:0000313" key="12">
    <source>
        <dbReference type="Proteomes" id="UP001596516"/>
    </source>
</evidence>
<protein>
    <submittedName>
        <fullName evidence="11">Metal ABC transporter permease</fullName>
    </submittedName>
</protein>
<proteinExistence type="inferred from homology"/>
<keyword evidence="5 8" id="KW-0812">Transmembrane</keyword>
<feature type="transmembrane region" description="Helical" evidence="10">
    <location>
        <begin position="230"/>
        <end position="251"/>
    </location>
</feature>
<evidence type="ECO:0000256" key="10">
    <source>
        <dbReference type="SAM" id="Phobius"/>
    </source>
</evidence>
<evidence type="ECO:0000256" key="3">
    <source>
        <dbReference type="ARBA" id="ARBA00022448"/>
    </source>
</evidence>
<dbReference type="EMBL" id="JBHTFQ010000002">
    <property type="protein sequence ID" value="MFC7703476.1"/>
    <property type="molecule type" value="Genomic_DNA"/>
</dbReference>
<comment type="subcellular location">
    <subcellularLocation>
        <location evidence="1 8">Cell membrane</location>
        <topology evidence="1 8">Multi-pass membrane protein</topology>
    </subcellularLocation>
</comment>
<accession>A0ABW2UFM3</accession>
<dbReference type="PANTHER" id="PTHR30477">
    <property type="entry name" value="ABC-TRANSPORTER METAL-BINDING PROTEIN"/>
    <property type="match status" value="1"/>
</dbReference>
<feature type="transmembrane region" description="Helical" evidence="10">
    <location>
        <begin position="20"/>
        <end position="39"/>
    </location>
</feature>
<reference evidence="12" key="1">
    <citation type="journal article" date="2019" name="Int. J. Syst. Evol. Microbiol.">
        <title>The Global Catalogue of Microorganisms (GCM) 10K type strain sequencing project: providing services to taxonomists for standard genome sequencing and annotation.</title>
        <authorList>
            <consortium name="The Broad Institute Genomics Platform"/>
            <consortium name="The Broad Institute Genome Sequencing Center for Infectious Disease"/>
            <person name="Wu L."/>
            <person name="Ma J."/>
        </authorList>
    </citation>
    <scope>NUCLEOTIDE SEQUENCE [LARGE SCALE GENOMIC DNA]</scope>
    <source>
        <strain evidence="12">CGMCC 1.12750</strain>
    </source>
</reference>
<comment type="similarity">
    <text evidence="2 8">Belongs to the ABC-3 integral membrane protein family.</text>
</comment>
<keyword evidence="3 8" id="KW-0813">Transport</keyword>
<feature type="transmembrane region" description="Helical" evidence="10">
    <location>
        <begin position="102"/>
        <end position="120"/>
    </location>
</feature>
<dbReference type="RefSeq" id="WP_377399840.1">
    <property type="nucleotide sequence ID" value="NZ_JBHTFQ010000002.1"/>
</dbReference>
<feature type="transmembrane region" description="Helical" evidence="10">
    <location>
        <begin position="263"/>
        <end position="289"/>
    </location>
</feature>
<organism evidence="11 12">
    <name type="scientific">Plastorhodobacter daqingensis</name>
    <dbReference type="NCBI Taxonomy" id="1387281"/>
    <lineage>
        <taxon>Bacteria</taxon>
        <taxon>Pseudomonadati</taxon>
        <taxon>Pseudomonadota</taxon>
        <taxon>Alphaproteobacteria</taxon>
        <taxon>Rhodobacterales</taxon>
        <taxon>Paracoccaceae</taxon>
        <taxon>Plastorhodobacter</taxon>
    </lineage>
</organism>
<dbReference type="InterPro" id="IPR001626">
    <property type="entry name" value="ABC_TroCD"/>
</dbReference>
<keyword evidence="4" id="KW-1003">Cell membrane</keyword>
<evidence type="ECO:0000256" key="6">
    <source>
        <dbReference type="ARBA" id="ARBA00022989"/>
    </source>
</evidence>
<feature type="transmembrane region" description="Helical" evidence="10">
    <location>
        <begin position="147"/>
        <end position="165"/>
    </location>
</feature>
<keyword evidence="6 10" id="KW-1133">Transmembrane helix</keyword>
<evidence type="ECO:0000313" key="11">
    <source>
        <dbReference type="EMBL" id="MFC7703476.1"/>
    </source>
</evidence>
<feature type="region of interest" description="Disordered" evidence="9">
    <location>
        <begin position="376"/>
        <end position="413"/>
    </location>
</feature>
<keyword evidence="7 10" id="KW-0472">Membrane</keyword>
<name>A0ABW2UFM3_9RHOB</name>
<feature type="transmembrane region" description="Helical" evidence="10">
    <location>
        <begin position="72"/>
        <end position="90"/>
    </location>
</feature>
<dbReference type="CDD" id="cd06550">
    <property type="entry name" value="TM_ABC_iron-siderophores_like"/>
    <property type="match status" value="1"/>
</dbReference>
<evidence type="ECO:0000256" key="9">
    <source>
        <dbReference type="SAM" id="MobiDB-lite"/>
    </source>
</evidence>
<sequence>MTAVMPLWSLLQDFTVQTVLLGAVLLGIVSGILGAFAVLRGQSLMGDVLSHAALPGICLGFLVAGSRHLGSLLTGAFLTGALAAVTVLWLRRTTRLKMDAALGIVLGLFFAAGVVLLTFIQTSRGAGQAGLNSFLFGQAAAMLRSDLWIMGGVTLGAMLILLAFWKEFKLVTFDPGFATTAGLPVLALDLALTVMIALAIVVGLQMVGVVLMTAMIIAPAAAARQWVNRLESMVILSAVFGVSAGVAGAGISAAGRGLSTGPLIVLAASAIVLVSVLLAPGRGLVWVALRDWRAARRLRARQVLLTLDRLARAHAREDFRSDEGLVDAYHGRRTRRALRALAERGDIRAVRHGPEDQTHWELTDAGRARAAALHLEEEDAAMPRRDVSQDGNRGPDAGTGRQPVRTPRGGAGC</sequence>
<dbReference type="Proteomes" id="UP001596516">
    <property type="component" value="Unassembled WGS sequence"/>
</dbReference>
<comment type="caution">
    <text evidence="11">The sequence shown here is derived from an EMBL/GenBank/DDBJ whole genome shotgun (WGS) entry which is preliminary data.</text>
</comment>
<dbReference type="Pfam" id="PF00950">
    <property type="entry name" value="ABC-3"/>
    <property type="match status" value="1"/>
</dbReference>
<evidence type="ECO:0000256" key="5">
    <source>
        <dbReference type="ARBA" id="ARBA00022692"/>
    </source>
</evidence>
<evidence type="ECO:0000256" key="1">
    <source>
        <dbReference type="ARBA" id="ARBA00004651"/>
    </source>
</evidence>